<organism evidence="1 2">
    <name type="scientific">Rhodovastum atsumiense</name>
    <dbReference type="NCBI Taxonomy" id="504468"/>
    <lineage>
        <taxon>Bacteria</taxon>
        <taxon>Pseudomonadati</taxon>
        <taxon>Pseudomonadota</taxon>
        <taxon>Alphaproteobacteria</taxon>
        <taxon>Acetobacterales</taxon>
        <taxon>Acetobacteraceae</taxon>
        <taxon>Rhodovastum</taxon>
    </lineage>
</organism>
<dbReference type="AlphaFoldDB" id="A0A5M6ITQ2"/>
<keyword evidence="2" id="KW-1185">Reference proteome</keyword>
<dbReference type="RefSeq" id="WP_150041416.1">
    <property type="nucleotide sequence ID" value="NZ_OW485606.1"/>
</dbReference>
<gene>
    <name evidence="1" type="ORF">F1189_13865</name>
</gene>
<dbReference type="Proteomes" id="UP000325255">
    <property type="component" value="Unassembled WGS sequence"/>
</dbReference>
<name>A0A5M6ITQ2_9PROT</name>
<reference evidence="1 2" key="1">
    <citation type="submission" date="2019-09" db="EMBL/GenBank/DDBJ databases">
        <title>Genome sequence of Rhodovastum atsumiense, a diverse member of the Acetobacteraceae family of non-sulfur purple photosynthetic bacteria.</title>
        <authorList>
            <person name="Meyer T."/>
            <person name="Kyndt J."/>
        </authorList>
    </citation>
    <scope>NUCLEOTIDE SEQUENCE [LARGE SCALE GENOMIC DNA]</scope>
    <source>
        <strain evidence="1 2">DSM 21279</strain>
    </source>
</reference>
<evidence type="ECO:0000313" key="2">
    <source>
        <dbReference type="Proteomes" id="UP000325255"/>
    </source>
</evidence>
<protein>
    <submittedName>
        <fullName evidence="1">Uncharacterized protein</fullName>
    </submittedName>
</protein>
<proteinExistence type="predicted"/>
<evidence type="ECO:0000313" key="1">
    <source>
        <dbReference type="EMBL" id="KAA5611642.1"/>
    </source>
</evidence>
<comment type="caution">
    <text evidence="1">The sequence shown here is derived from an EMBL/GenBank/DDBJ whole genome shotgun (WGS) entry which is preliminary data.</text>
</comment>
<sequence length="126" mass="13571">MADFADLPGALRRFADRYEARTTASLRAAGLPPDGDAPNGPAMLCRAAAAEIEGKATPMPGWEGCVPSDNVVLPRALAMHWRWRLEATICADFCGGDGKCFERGLRQCERDLHRRTLDAVLGGSDA</sequence>
<dbReference type="EMBL" id="VWPK01000019">
    <property type="protein sequence ID" value="KAA5611642.1"/>
    <property type="molecule type" value="Genomic_DNA"/>
</dbReference>
<accession>A0A5M6ITQ2</accession>